<dbReference type="GO" id="GO:0016998">
    <property type="term" value="P:cell wall macromolecule catabolic process"/>
    <property type="evidence" value="ECO:0007669"/>
    <property type="project" value="InterPro"/>
</dbReference>
<dbReference type="AlphaFoldDB" id="A0A2W5KNV8"/>
<dbReference type="Pfam" id="PF01183">
    <property type="entry name" value="Glyco_hydro_25"/>
    <property type="match status" value="1"/>
</dbReference>
<accession>A0A2W5KNV8</accession>
<comment type="caution">
    <text evidence="4">The sequence shown here is derived from an EMBL/GenBank/DDBJ whole genome shotgun (WGS) entry which is preliminary data.</text>
</comment>
<dbReference type="SUPFAM" id="SSF51445">
    <property type="entry name" value="(Trans)glycosidases"/>
    <property type="match status" value="1"/>
</dbReference>
<dbReference type="PROSITE" id="PS51904">
    <property type="entry name" value="GLYCOSYL_HYDROL_F25_2"/>
    <property type="match status" value="1"/>
</dbReference>
<dbReference type="Gene3D" id="3.20.20.80">
    <property type="entry name" value="Glycosidases"/>
    <property type="match status" value="1"/>
</dbReference>
<keyword evidence="3" id="KW-0326">Glycosidase</keyword>
<evidence type="ECO:0000256" key="2">
    <source>
        <dbReference type="ARBA" id="ARBA00022801"/>
    </source>
</evidence>
<proteinExistence type="inferred from homology"/>
<dbReference type="CDD" id="cd00599">
    <property type="entry name" value="GH25_muramidase"/>
    <property type="match status" value="1"/>
</dbReference>
<evidence type="ECO:0000313" key="5">
    <source>
        <dbReference type="Proteomes" id="UP000249577"/>
    </source>
</evidence>
<keyword evidence="2 4" id="KW-0378">Hydrolase</keyword>
<dbReference type="GO" id="GO:0003796">
    <property type="term" value="F:lysozyme activity"/>
    <property type="evidence" value="ECO:0007669"/>
    <property type="project" value="InterPro"/>
</dbReference>
<gene>
    <name evidence="4" type="ORF">DI565_07180</name>
</gene>
<dbReference type="EMBL" id="QFPN01000003">
    <property type="protein sequence ID" value="PZQ17148.1"/>
    <property type="molecule type" value="Genomic_DNA"/>
</dbReference>
<dbReference type="SMART" id="SM00641">
    <property type="entry name" value="Glyco_25"/>
    <property type="match status" value="1"/>
</dbReference>
<dbReference type="InterPro" id="IPR018077">
    <property type="entry name" value="Glyco_hydro_fam25_subgr"/>
</dbReference>
<dbReference type="PANTHER" id="PTHR34135:SF2">
    <property type="entry name" value="LYSOZYME"/>
    <property type="match status" value="1"/>
</dbReference>
<comment type="similarity">
    <text evidence="1">Belongs to the glycosyl hydrolase 25 family.</text>
</comment>
<dbReference type="InterPro" id="IPR017853">
    <property type="entry name" value="GH"/>
</dbReference>
<sequence>MFNGVIDLSHHNAVADWAAVRRAGIAAVIHKATEGATFRDPEFRKRREAARAAGLLWGSYHFSSGVEVGSQVDNYLAYADPRPDELVCLDWEESTAGADMSLAQAEDFVEQVERRIGRAPVVYGGRRLREALGVTTASPLARCPLWYARFADAPRGVPALWPRWTFWQYTDGASGPEPRTVDGLGPVDRDLFSGTEAELRAGWPF</sequence>
<dbReference type="InterPro" id="IPR002053">
    <property type="entry name" value="Glyco_hydro_25"/>
</dbReference>
<organism evidence="4 5">
    <name type="scientific">Ancylobacter novellus</name>
    <name type="common">Thiobacillus novellus</name>
    <dbReference type="NCBI Taxonomy" id="921"/>
    <lineage>
        <taxon>Bacteria</taxon>
        <taxon>Pseudomonadati</taxon>
        <taxon>Pseudomonadota</taxon>
        <taxon>Alphaproteobacteria</taxon>
        <taxon>Hyphomicrobiales</taxon>
        <taxon>Xanthobacteraceae</taxon>
        <taxon>Ancylobacter</taxon>
    </lineage>
</organism>
<dbReference type="PANTHER" id="PTHR34135">
    <property type="entry name" value="LYSOZYME"/>
    <property type="match status" value="1"/>
</dbReference>
<evidence type="ECO:0000256" key="3">
    <source>
        <dbReference type="ARBA" id="ARBA00023295"/>
    </source>
</evidence>
<dbReference type="Proteomes" id="UP000249577">
    <property type="component" value="Unassembled WGS sequence"/>
</dbReference>
<evidence type="ECO:0000313" key="4">
    <source>
        <dbReference type="EMBL" id="PZQ17148.1"/>
    </source>
</evidence>
<evidence type="ECO:0000256" key="1">
    <source>
        <dbReference type="ARBA" id="ARBA00010646"/>
    </source>
</evidence>
<name>A0A2W5KNV8_ANCNO</name>
<dbReference type="GO" id="GO:0009253">
    <property type="term" value="P:peptidoglycan catabolic process"/>
    <property type="evidence" value="ECO:0007669"/>
    <property type="project" value="InterPro"/>
</dbReference>
<dbReference type="GO" id="GO:0016052">
    <property type="term" value="P:carbohydrate catabolic process"/>
    <property type="evidence" value="ECO:0007669"/>
    <property type="project" value="TreeGrafter"/>
</dbReference>
<protein>
    <submittedName>
        <fullName evidence="4">Glycoside hydrolase</fullName>
    </submittedName>
</protein>
<reference evidence="4 5" key="1">
    <citation type="submission" date="2017-08" db="EMBL/GenBank/DDBJ databases">
        <title>Infants hospitalized years apart are colonized by the same room-sourced microbial strains.</title>
        <authorList>
            <person name="Brooks B."/>
            <person name="Olm M.R."/>
            <person name="Firek B.A."/>
            <person name="Baker R."/>
            <person name="Thomas B.C."/>
            <person name="Morowitz M.J."/>
            <person name="Banfield J.F."/>
        </authorList>
    </citation>
    <scope>NUCLEOTIDE SEQUENCE [LARGE SCALE GENOMIC DNA]</scope>
    <source>
        <strain evidence="4">S2_005_003_R2_43</strain>
    </source>
</reference>